<accession>A0A5B9QUG5</accession>
<reference evidence="1 2" key="1">
    <citation type="submission" date="2019-08" db="EMBL/GenBank/DDBJ databases">
        <title>Deep-cultivation of Planctomycetes and their phenomic and genomic characterization uncovers novel biology.</title>
        <authorList>
            <person name="Wiegand S."/>
            <person name="Jogler M."/>
            <person name="Boedeker C."/>
            <person name="Pinto D."/>
            <person name="Vollmers J."/>
            <person name="Rivas-Marin E."/>
            <person name="Kohn T."/>
            <person name="Peeters S.H."/>
            <person name="Heuer A."/>
            <person name="Rast P."/>
            <person name="Oberbeckmann S."/>
            <person name="Bunk B."/>
            <person name="Jeske O."/>
            <person name="Meyerdierks A."/>
            <person name="Storesund J.E."/>
            <person name="Kallscheuer N."/>
            <person name="Luecker S."/>
            <person name="Lage O.M."/>
            <person name="Pohl T."/>
            <person name="Merkel B.J."/>
            <person name="Hornburger P."/>
            <person name="Mueller R.-W."/>
            <person name="Bruemmer F."/>
            <person name="Labrenz M."/>
            <person name="Spormann A.M."/>
            <person name="Op den Camp H."/>
            <person name="Overmann J."/>
            <person name="Amann R."/>
            <person name="Jetten M.S.M."/>
            <person name="Mascher T."/>
            <person name="Medema M.H."/>
            <person name="Devos D.P."/>
            <person name="Kaster A.-K."/>
            <person name="Ovreas L."/>
            <person name="Rohde M."/>
            <person name="Galperin M.Y."/>
            <person name="Jogler C."/>
        </authorList>
    </citation>
    <scope>NUCLEOTIDE SEQUENCE [LARGE SCALE GENOMIC DNA]</scope>
    <source>
        <strain evidence="1 2">UC8</strain>
    </source>
</reference>
<dbReference type="InterPro" id="IPR010263">
    <property type="entry name" value="T6SS_TssK"/>
</dbReference>
<evidence type="ECO:0000313" key="2">
    <source>
        <dbReference type="Proteomes" id="UP000325286"/>
    </source>
</evidence>
<evidence type="ECO:0000313" key="1">
    <source>
        <dbReference type="EMBL" id="QEG40696.1"/>
    </source>
</evidence>
<evidence type="ECO:0008006" key="3">
    <source>
        <dbReference type="Google" id="ProtNLM"/>
    </source>
</evidence>
<dbReference type="Proteomes" id="UP000325286">
    <property type="component" value="Chromosome"/>
</dbReference>
<dbReference type="RefSeq" id="WP_148080292.1">
    <property type="nucleotide sequence ID" value="NZ_CP042914.1"/>
</dbReference>
<dbReference type="PANTHER" id="PTHR35566">
    <property type="entry name" value="BLR3599 PROTEIN"/>
    <property type="match status" value="1"/>
</dbReference>
<gene>
    <name evidence="1" type="ORF">UC8_27130</name>
</gene>
<sequence length="469" mass="53078">MTVIAPVYWHEGMFLRPQHFQVAERNLESQIRDNVQWNQHYSWGLRRFQLDADALANHRVVISDLALRMRDGTIVSCPEMCQLPELDLRQSLSGTRALTVFAAVPKPSVTQNADEDRDRYRIETLDLQDQNTGQNARPIQVRRLNLRLLTDADDHAGFATMPLMRVRGADRAGGAPELDRTYIPPLLAVDAWKTLEQEIVRPVFDRIGKKLELVSNQVISRGITFDSSSQGDRVILEQMRVMNETYAELSVRALMPGMHPIDVFRHLLNFVGRMAVFTPARRVPELPKYDHDDLGQCFWAARRLVDGVLDAVTEPEFCERAFVGAGQRVQVALEPAWLEPGQRMFVAVTSNLPTEQTRQLVERRLDMKIGAGSTVDELYRLGRAGLQFDHQDHPPRCLPLRPGRVFFGIDNSHSEDQWESVQRELALAVRFNENLIAGDVQGQHAIGITVDGHGATLEFVLYVVPPSAI</sequence>
<keyword evidence="2" id="KW-1185">Reference proteome</keyword>
<dbReference type="OrthoDB" id="9775333at2"/>
<dbReference type="KEGG" id="rul:UC8_27130"/>
<dbReference type="NCBIfam" id="TIGR03353">
    <property type="entry name" value="VI_chp_4"/>
    <property type="match status" value="1"/>
</dbReference>
<organism evidence="1 2">
    <name type="scientific">Roseimaritima ulvae</name>
    <dbReference type="NCBI Taxonomy" id="980254"/>
    <lineage>
        <taxon>Bacteria</taxon>
        <taxon>Pseudomonadati</taxon>
        <taxon>Planctomycetota</taxon>
        <taxon>Planctomycetia</taxon>
        <taxon>Pirellulales</taxon>
        <taxon>Pirellulaceae</taxon>
        <taxon>Roseimaritima</taxon>
    </lineage>
</organism>
<name>A0A5B9QUG5_9BACT</name>
<dbReference type="PANTHER" id="PTHR35566:SF1">
    <property type="entry name" value="TYPE VI SECRETION SYSTEM BASEPLATE COMPONENT TSSK1"/>
    <property type="match status" value="1"/>
</dbReference>
<dbReference type="AlphaFoldDB" id="A0A5B9QUG5"/>
<dbReference type="EMBL" id="CP042914">
    <property type="protein sequence ID" value="QEG40696.1"/>
    <property type="molecule type" value="Genomic_DNA"/>
</dbReference>
<proteinExistence type="predicted"/>
<protein>
    <recommendedName>
        <fullName evidence="3">Type VI secretion protein</fullName>
    </recommendedName>
</protein>
<dbReference type="Pfam" id="PF05936">
    <property type="entry name" value="T6SS_VasE"/>
    <property type="match status" value="1"/>
</dbReference>